<sequence>MGGYGPASAASACAQGRVDLRWEGGSERFGVEVADDAAERAQGLMGRAAMDPGRGMLFVYERPGPARFWMKNTLIPLDIIFADAAGQVTRVHSMAKPLDETPIDGGESVQYVLEINGGLAERLGIRPGAQLRHPQIGPNAAWSCE</sequence>
<dbReference type="PANTHER" id="PTHR37953:SF1">
    <property type="entry name" value="UPF0127 PROTEIN MJ1496"/>
    <property type="match status" value="1"/>
</dbReference>
<accession>A0ABU0W0K8</accession>
<dbReference type="InterPro" id="IPR003795">
    <property type="entry name" value="DUF192"/>
</dbReference>
<keyword evidence="2" id="KW-1185">Reference proteome</keyword>
<dbReference type="Proteomes" id="UP001239680">
    <property type="component" value="Unassembled WGS sequence"/>
</dbReference>
<dbReference type="InterPro" id="IPR038695">
    <property type="entry name" value="Saro_0823-like_sf"/>
</dbReference>
<comment type="caution">
    <text evidence="1">The sequence shown here is derived from an EMBL/GenBank/DDBJ whole genome shotgun (WGS) entry which is preliminary data.</text>
</comment>
<name>A0ABU0W0K8_9RHOB</name>
<evidence type="ECO:0000313" key="2">
    <source>
        <dbReference type="Proteomes" id="UP001239680"/>
    </source>
</evidence>
<dbReference type="PANTHER" id="PTHR37953">
    <property type="entry name" value="UPF0127 PROTEIN MJ1496"/>
    <property type="match status" value="1"/>
</dbReference>
<reference evidence="1 2" key="1">
    <citation type="submission" date="2023-08" db="EMBL/GenBank/DDBJ databases">
        <title>Characterization of two Paracoccaceae strains isolated from Phycosphere and proposal of Xinfangfangia lacusdiani sp. nov.</title>
        <authorList>
            <person name="Deng Y."/>
            <person name="Zhang Y.Q."/>
        </authorList>
    </citation>
    <scope>NUCLEOTIDE SEQUENCE [LARGE SCALE GENOMIC DNA]</scope>
    <source>
        <strain evidence="1 2">CPCC 101601</strain>
    </source>
</reference>
<dbReference type="Gene3D" id="2.60.120.1140">
    <property type="entry name" value="Protein of unknown function DUF192"/>
    <property type="match status" value="1"/>
</dbReference>
<gene>
    <name evidence="1" type="ORF">Q9295_14300</name>
</gene>
<dbReference type="EMBL" id="JAVDBT010000014">
    <property type="protein sequence ID" value="MDQ2067546.1"/>
    <property type="molecule type" value="Genomic_DNA"/>
</dbReference>
<protein>
    <submittedName>
        <fullName evidence="1">DUF192 domain-containing protein</fullName>
    </submittedName>
</protein>
<dbReference type="Pfam" id="PF02643">
    <property type="entry name" value="DUF192"/>
    <property type="match status" value="1"/>
</dbReference>
<organism evidence="1 2">
    <name type="scientific">Pseudogemmobacter lacusdianii</name>
    <dbReference type="NCBI Taxonomy" id="3069608"/>
    <lineage>
        <taxon>Bacteria</taxon>
        <taxon>Pseudomonadati</taxon>
        <taxon>Pseudomonadota</taxon>
        <taxon>Alphaproteobacteria</taxon>
        <taxon>Rhodobacterales</taxon>
        <taxon>Paracoccaceae</taxon>
        <taxon>Pseudogemmobacter</taxon>
    </lineage>
</organism>
<proteinExistence type="predicted"/>
<evidence type="ECO:0000313" key="1">
    <source>
        <dbReference type="EMBL" id="MDQ2067546.1"/>
    </source>
</evidence>